<dbReference type="AlphaFoldDB" id="A0A1T2Y258"/>
<reference evidence="2 3" key="1">
    <citation type="submission" date="2016-12" db="EMBL/GenBank/DDBJ databases">
        <title>Draft genome sequences of seven strains of Pseudomonas fluorescens that produce 4-formylaminooxyvinylglycine.</title>
        <authorList>
            <person name="Okrent R.A."/>
            <person name="Manning V.A."/>
            <person name="Trippe K.M."/>
        </authorList>
    </citation>
    <scope>NUCLEOTIDE SEQUENCE [LARGE SCALE GENOMIC DNA]</scope>
    <source>
        <strain evidence="2 3">P5A</strain>
    </source>
</reference>
<name>A0A1T2Y258_PSEFL</name>
<dbReference type="PANTHER" id="PTHR46438">
    <property type="entry name" value="ALPHA/BETA-HYDROLASES SUPERFAMILY PROTEIN"/>
    <property type="match status" value="1"/>
</dbReference>
<accession>A0A1T2Y258</accession>
<feature type="domain" description="AB hydrolase-1" evidence="1">
    <location>
        <begin position="59"/>
        <end position="333"/>
    </location>
</feature>
<organism evidence="2 3">
    <name type="scientific">Pseudomonas fluorescens</name>
    <dbReference type="NCBI Taxonomy" id="294"/>
    <lineage>
        <taxon>Bacteria</taxon>
        <taxon>Pseudomonadati</taxon>
        <taxon>Pseudomonadota</taxon>
        <taxon>Gammaproteobacteria</taxon>
        <taxon>Pseudomonadales</taxon>
        <taxon>Pseudomonadaceae</taxon>
        <taxon>Pseudomonas</taxon>
    </lineage>
</organism>
<keyword evidence="2" id="KW-0378">Hydrolase</keyword>
<dbReference type="GO" id="GO:0016787">
    <property type="term" value="F:hydrolase activity"/>
    <property type="evidence" value="ECO:0007669"/>
    <property type="project" value="UniProtKB-KW"/>
</dbReference>
<evidence type="ECO:0000259" key="1">
    <source>
        <dbReference type="Pfam" id="PF12697"/>
    </source>
</evidence>
<dbReference type="Gene3D" id="3.40.50.1820">
    <property type="entry name" value="alpha/beta hydrolase"/>
    <property type="match status" value="1"/>
</dbReference>
<comment type="caution">
    <text evidence="2">The sequence shown here is derived from an EMBL/GenBank/DDBJ whole genome shotgun (WGS) entry which is preliminary data.</text>
</comment>
<dbReference type="InterPro" id="IPR029058">
    <property type="entry name" value="AB_hydrolase_fold"/>
</dbReference>
<dbReference type="EMBL" id="MSDF01000052">
    <property type="protein sequence ID" value="OPA86134.1"/>
    <property type="molecule type" value="Genomic_DNA"/>
</dbReference>
<evidence type="ECO:0000313" key="2">
    <source>
        <dbReference type="EMBL" id="OPA86134.1"/>
    </source>
</evidence>
<gene>
    <name evidence="2" type="ORF">BFW87_25645</name>
</gene>
<dbReference type="Pfam" id="PF12697">
    <property type="entry name" value="Abhydrolase_6"/>
    <property type="match status" value="1"/>
</dbReference>
<sequence length="367" mass="40106">MSSIIVLVVIAVAIMLTRLVTYVDPFAAKVAEAGYVSKTARVNTVTFSYHEGPNNGPPLVLLHAQFLDWFSYSRVLPDLSRSFHVFDVDYPGHGDTKVPAGYPMTANQIGTDLSDFIQAAVGEPVYVSGNSSGGLLALWLAANRPGLVMSTVLEDPPLFSSEYPRITQTIANRAFATSITASRDHPSDFLLYWIHHNNQFFKTNVGPGSSWLLREAVHLYRWTHPGQPVEIGLVGNDTVRMLIRGLGTYDPRFGAAFYNGTWNSEFDHAKALERVTCPTLLLQANYSTFADGTLDGAMSGQEAKLAISLLRKGTYVKVDASHVINLDKPAEFVHMLTAFFLQNGTTATPATPLELHGSVISTTPVML</sequence>
<evidence type="ECO:0000313" key="3">
    <source>
        <dbReference type="Proteomes" id="UP000190965"/>
    </source>
</evidence>
<dbReference type="PANTHER" id="PTHR46438:SF2">
    <property type="entry name" value="ALPHA_BETA-HYDROLASES SUPERFAMILY PROTEIN"/>
    <property type="match status" value="1"/>
</dbReference>
<proteinExistence type="predicted"/>
<dbReference type="SUPFAM" id="SSF53474">
    <property type="entry name" value="alpha/beta-Hydrolases"/>
    <property type="match status" value="1"/>
</dbReference>
<dbReference type="InterPro" id="IPR000073">
    <property type="entry name" value="AB_hydrolase_1"/>
</dbReference>
<dbReference type="OrthoDB" id="2086224at2"/>
<dbReference type="Proteomes" id="UP000190965">
    <property type="component" value="Unassembled WGS sequence"/>
</dbReference>
<protein>
    <submittedName>
        <fullName evidence="2">Alpha/beta hydrolase</fullName>
    </submittedName>
</protein>